<dbReference type="GO" id="GO:0030313">
    <property type="term" value="C:cell envelope"/>
    <property type="evidence" value="ECO:0007669"/>
    <property type="project" value="UniProtKB-SubCell"/>
</dbReference>
<dbReference type="PANTHER" id="PTHR32347:SF23">
    <property type="entry name" value="BLL5650 PROTEIN"/>
    <property type="match status" value="1"/>
</dbReference>
<comment type="caution">
    <text evidence="4">The sequence shown here is derived from an EMBL/GenBank/DDBJ whole genome shotgun (WGS) entry which is preliminary data.</text>
</comment>
<evidence type="ECO:0000313" key="4">
    <source>
        <dbReference type="EMBL" id="PSC06091.1"/>
    </source>
</evidence>
<dbReference type="SUPFAM" id="SSF111369">
    <property type="entry name" value="HlyD-like secretion proteins"/>
    <property type="match status" value="1"/>
</dbReference>
<keyword evidence="3" id="KW-1133">Transmembrane helix</keyword>
<evidence type="ECO:0000256" key="1">
    <source>
        <dbReference type="ARBA" id="ARBA00004196"/>
    </source>
</evidence>
<keyword evidence="3" id="KW-0472">Membrane</keyword>
<reference evidence="5" key="1">
    <citation type="submission" date="2018-03" db="EMBL/GenBank/DDBJ databases">
        <authorList>
            <person name="Sun L."/>
            <person name="Liu H."/>
            <person name="Chen W."/>
            <person name="Huang K."/>
            <person name="Liu W."/>
            <person name="Gao X."/>
        </authorList>
    </citation>
    <scope>NUCLEOTIDE SEQUENCE [LARGE SCALE GENOMIC DNA]</scope>
    <source>
        <strain evidence="5">SH9</strain>
    </source>
</reference>
<evidence type="ECO:0000256" key="2">
    <source>
        <dbReference type="ARBA" id="ARBA00023054"/>
    </source>
</evidence>
<dbReference type="Gene3D" id="2.40.50.100">
    <property type="match status" value="1"/>
</dbReference>
<dbReference type="Proteomes" id="UP000239772">
    <property type="component" value="Unassembled WGS sequence"/>
</dbReference>
<feature type="transmembrane region" description="Helical" evidence="3">
    <location>
        <begin position="29"/>
        <end position="54"/>
    </location>
</feature>
<accession>A0A2T1HWN7</accession>
<dbReference type="OrthoDB" id="7341345at2"/>
<keyword evidence="3" id="KW-0812">Transmembrane</keyword>
<protein>
    <submittedName>
        <fullName evidence="4">Uncharacterized protein</fullName>
    </submittedName>
</protein>
<name>A0A2T1HWN7_9HYPH</name>
<keyword evidence="5" id="KW-1185">Reference proteome</keyword>
<dbReference type="RefSeq" id="WP_106335499.1">
    <property type="nucleotide sequence ID" value="NZ_PVZS01000004.1"/>
</dbReference>
<dbReference type="EMBL" id="PVZS01000004">
    <property type="protein sequence ID" value="PSC06091.1"/>
    <property type="molecule type" value="Genomic_DNA"/>
</dbReference>
<dbReference type="AlphaFoldDB" id="A0A2T1HWN7"/>
<gene>
    <name evidence="4" type="ORF">SLNSH_04600</name>
</gene>
<evidence type="ECO:0000256" key="3">
    <source>
        <dbReference type="SAM" id="Phobius"/>
    </source>
</evidence>
<dbReference type="PANTHER" id="PTHR32347">
    <property type="entry name" value="EFFLUX SYSTEM COMPONENT YKNX-RELATED"/>
    <property type="match status" value="1"/>
</dbReference>
<keyword evidence="2" id="KW-0175">Coiled coil</keyword>
<comment type="subcellular location">
    <subcellularLocation>
        <location evidence="1">Cell envelope</location>
    </subcellularLocation>
</comment>
<evidence type="ECO:0000313" key="5">
    <source>
        <dbReference type="Proteomes" id="UP000239772"/>
    </source>
</evidence>
<sequence>MAIKSLRVRPRPDNLANQARQSQSLARRIYLGALVAGAGWIAYSVAGPLLLLAADGLVMQDREVVGAEYTAQVVSVSVKPGDRVAQGQPIASVVSTQMLDLVSDLETRLAQSQTRRLQIEARLGAIQSTLPSAERRAQDAEAAWSVVDKAGQKGFSTVTRRAELAHERYEAAREEASLRAERSSLVAELDTLAANRERLTAALDKARTAYRDGIIVAPVDGTVGARVASPGSVLRPGEAVADLHHGRKFVVAYVPTNRLYAIHRGDAVVVSDGATRREGRVERIEGLTDTLPGEFQPNFAAIERRQVIRVGLEDGTVFPLQAKITVSTPLAPANLIDKAQSLVVSAAAAAASVAMGRGHDPHVVVSRNDP</sequence>
<dbReference type="InterPro" id="IPR050465">
    <property type="entry name" value="UPF0194_transport"/>
</dbReference>
<organism evidence="4 5">
    <name type="scientific">Alsobacter soli</name>
    <dbReference type="NCBI Taxonomy" id="2109933"/>
    <lineage>
        <taxon>Bacteria</taxon>
        <taxon>Pseudomonadati</taxon>
        <taxon>Pseudomonadota</taxon>
        <taxon>Alphaproteobacteria</taxon>
        <taxon>Hyphomicrobiales</taxon>
        <taxon>Alsobacteraceae</taxon>
        <taxon>Alsobacter</taxon>
    </lineage>
</organism>
<proteinExistence type="predicted"/>